<proteinExistence type="predicted"/>
<dbReference type="EMBL" id="JARK01001342">
    <property type="protein sequence ID" value="EYC29344.1"/>
    <property type="molecule type" value="Genomic_DNA"/>
</dbReference>
<sequence length="174" mass="19988">MWSSPYCETQTMQRADRGTEIWLTVANCAVRQISVRGQQAIGPRSVCLNGVVGCLQRHKLLCESNEDILPLKINNRHIVPSLLFLKLYNKRRIENYDVRSCRNSIRFPRAIFLDSKMFTLNNHLQNAGHQCERSRNESFVPKMTYACHSLLCGWGVMSALSERFTILSHVGFLD</sequence>
<protein>
    <submittedName>
        <fullName evidence="1">Uncharacterized protein</fullName>
    </submittedName>
</protein>
<name>A0A016VP21_9BILA</name>
<accession>A0A016VP21</accession>
<keyword evidence="2" id="KW-1185">Reference proteome</keyword>
<comment type="caution">
    <text evidence="1">The sequence shown here is derived from an EMBL/GenBank/DDBJ whole genome shotgun (WGS) entry which is preliminary data.</text>
</comment>
<dbReference type="AlphaFoldDB" id="A0A016VP21"/>
<evidence type="ECO:0000313" key="1">
    <source>
        <dbReference type="EMBL" id="EYC29344.1"/>
    </source>
</evidence>
<gene>
    <name evidence="1" type="primary">Acey_s0006.g2925</name>
    <name evidence="1" type="ORF">Y032_0006g2925</name>
</gene>
<evidence type="ECO:0000313" key="2">
    <source>
        <dbReference type="Proteomes" id="UP000024635"/>
    </source>
</evidence>
<reference evidence="2" key="1">
    <citation type="journal article" date="2015" name="Nat. Genet.">
        <title>The genome and transcriptome of the zoonotic hookworm Ancylostoma ceylanicum identify infection-specific gene families.</title>
        <authorList>
            <person name="Schwarz E.M."/>
            <person name="Hu Y."/>
            <person name="Antoshechkin I."/>
            <person name="Miller M.M."/>
            <person name="Sternberg P.W."/>
            <person name="Aroian R.V."/>
        </authorList>
    </citation>
    <scope>NUCLEOTIDE SEQUENCE</scope>
    <source>
        <strain evidence="2">HY135</strain>
    </source>
</reference>
<dbReference type="Proteomes" id="UP000024635">
    <property type="component" value="Unassembled WGS sequence"/>
</dbReference>
<organism evidence="1 2">
    <name type="scientific">Ancylostoma ceylanicum</name>
    <dbReference type="NCBI Taxonomy" id="53326"/>
    <lineage>
        <taxon>Eukaryota</taxon>
        <taxon>Metazoa</taxon>
        <taxon>Ecdysozoa</taxon>
        <taxon>Nematoda</taxon>
        <taxon>Chromadorea</taxon>
        <taxon>Rhabditida</taxon>
        <taxon>Rhabditina</taxon>
        <taxon>Rhabditomorpha</taxon>
        <taxon>Strongyloidea</taxon>
        <taxon>Ancylostomatidae</taxon>
        <taxon>Ancylostomatinae</taxon>
        <taxon>Ancylostoma</taxon>
    </lineage>
</organism>